<dbReference type="AlphaFoldDB" id="A0A8X6M3H2"/>
<evidence type="ECO:0000313" key="1">
    <source>
        <dbReference type="EMBL" id="GFR31855.1"/>
    </source>
</evidence>
<comment type="caution">
    <text evidence="1">The sequence shown here is derived from an EMBL/GenBank/DDBJ whole genome shotgun (WGS) entry which is preliminary data.</text>
</comment>
<keyword evidence="2" id="KW-1185">Reference proteome</keyword>
<name>A0A8X6M3H2_TRICU</name>
<sequence length="109" mass="11960">MLLNLRAQSRGVQQRTYEAILTGKRFSEAEEVTTNLQSSVATREMLKGLKLSLAQGMQAVDREKEMSSPVKCLFGKDSNRGKGSYPATTHLLKCVSMCNAAQSTAQIFS</sequence>
<dbReference type="EMBL" id="BMAO01009596">
    <property type="protein sequence ID" value="GFR31855.1"/>
    <property type="molecule type" value="Genomic_DNA"/>
</dbReference>
<dbReference type="Proteomes" id="UP000887116">
    <property type="component" value="Unassembled WGS sequence"/>
</dbReference>
<proteinExistence type="predicted"/>
<protein>
    <submittedName>
        <fullName evidence="1">Uncharacterized protein</fullName>
    </submittedName>
</protein>
<reference evidence="1" key="1">
    <citation type="submission" date="2020-07" db="EMBL/GenBank/DDBJ databases">
        <title>Multicomponent nature underlies the extraordinary mechanical properties of spider dragline silk.</title>
        <authorList>
            <person name="Kono N."/>
            <person name="Nakamura H."/>
            <person name="Mori M."/>
            <person name="Yoshida Y."/>
            <person name="Ohtoshi R."/>
            <person name="Malay A.D."/>
            <person name="Moran D.A.P."/>
            <person name="Tomita M."/>
            <person name="Numata K."/>
            <person name="Arakawa K."/>
        </authorList>
    </citation>
    <scope>NUCLEOTIDE SEQUENCE</scope>
</reference>
<gene>
    <name evidence="1" type="ORF">TNCT_77831</name>
</gene>
<evidence type="ECO:0000313" key="2">
    <source>
        <dbReference type="Proteomes" id="UP000887116"/>
    </source>
</evidence>
<accession>A0A8X6M3H2</accession>
<organism evidence="1 2">
    <name type="scientific">Trichonephila clavata</name>
    <name type="common">Joro spider</name>
    <name type="synonym">Nephila clavata</name>
    <dbReference type="NCBI Taxonomy" id="2740835"/>
    <lineage>
        <taxon>Eukaryota</taxon>
        <taxon>Metazoa</taxon>
        <taxon>Ecdysozoa</taxon>
        <taxon>Arthropoda</taxon>
        <taxon>Chelicerata</taxon>
        <taxon>Arachnida</taxon>
        <taxon>Araneae</taxon>
        <taxon>Araneomorphae</taxon>
        <taxon>Entelegynae</taxon>
        <taxon>Araneoidea</taxon>
        <taxon>Nephilidae</taxon>
        <taxon>Trichonephila</taxon>
    </lineage>
</organism>